<proteinExistence type="predicted"/>
<keyword evidence="2 3" id="KW-0694">RNA-binding</keyword>
<evidence type="ECO:0000259" key="4">
    <source>
        <dbReference type="PROSITE" id="PS50886"/>
    </source>
</evidence>
<dbReference type="Proteomes" id="UP000245080">
    <property type="component" value="Unassembled WGS sequence"/>
</dbReference>
<dbReference type="Pfam" id="PF14794">
    <property type="entry name" value="DUF4479"/>
    <property type="match status" value="1"/>
</dbReference>
<keyword evidence="1 3" id="KW-0820">tRNA-binding</keyword>
<dbReference type="InterPro" id="IPR037154">
    <property type="entry name" value="YtpR-like_sf"/>
</dbReference>
<dbReference type="NCBIfam" id="NF045760">
    <property type="entry name" value="YtpR"/>
    <property type="match status" value="1"/>
</dbReference>
<evidence type="ECO:0000256" key="1">
    <source>
        <dbReference type="ARBA" id="ARBA00022555"/>
    </source>
</evidence>
<dbReference type="SUPFAM" id="SSF50249">
    <property type="entry name" value="Nucleic acid-binding proteins"/>
    <property type="match status" value="1"/>
</dbReference>
<dbReference type="InterPro" id="IPR002547">
    <property type="entry name" value="tRNA-bd_dom"/>
</dbReference>
<evidence type="ECO:0000256" key="2">
    <source>
        <dbReference type="ARBA" id="ARBA00022884"/>
    </source>
</evidence>
<gene>
    <name evidence="5" type="ORF">DCM90_02390</name>
</gene>
<dbReference type="InterPro" id="IPR027855">
    <property type="entry name" value="DUF4479"/>
</dbReference>
<dbReference type="InterPro" id="IPR033714">
    <property type="entry name" value="tRNA_bind_bactPheRS"/>
</dbReference>
<dbReference type="OrthoDB" id="9805455at2"/>
<keyword evidence="6" id="KW-1185">Reference proteome</keyword>
<dbReference type="GO" id="GO:0000049">
    <property type="term" value="F:tRNA binding"/>
    <property type="evidence" value="ECO:0007669"/>
    <property type="project" value="UniProtKB-UniRule"/>
</dbReference>
<reference evidence="5 6" key="1">
    <citation type="journal article" date="2018" name="Int. J. Syst. Evol. Microbiol.">
        <title>Lactobacillus bambusae sp. nov., isolated from a traditional fermented Ma-bamboo shoots of Taiwan.</title>
        <authorList>
            <person name="Wang L.-T."/>
        </authorList>
    </citation>
    <scope>NUCLEOTIDE SEQUENCE [LARGE SCALE GENOMIC DNA]</scope>
    <source>
        <strain evidence="5 6">BS-W1</strain>
    </source>
</reference>
<comment type="caution">
    <text evidence="5">The sequence shown here is derived from an EMBL/GenBank/DDBJ whole genome shotgun (WGS) entry which is preliminary data.</text>
</comment>
<name>A0A2V1N1F0_9LACO</name>
<feature type="domain" description="TRNA-binding" evidence="4">
    <location>
        <begin position="91"/>
        <end position="203"/>
    </location>
</feature>
<protein>
    <submittedName>
        <fullName evidence="5">tRNA-binding protein</fullName>
    </submittedName>
</protein>
<evidence type="ECO:0000256" key="3">
    <source>
        <dbReference type="PROSITE-ProRule" id="PRU00209"/>
    </source>
</evidence>
<dbReference type="PROSITE" id="PS50886">
    <property type="entry name" value="TRBD"/>
    <property type="match status" value="1"/>
</dbReference>
<evidence type="ECO:0000313" key="6">
    <source>
        <dbReference type="Proteomes" id="UP000245080"/>
    </source>
</evidence>
<accession>A0A2V1N1F0</accession>
<dbReference type="Pfam" id="PF01588">
    <property type="entry name" value="tRNA_bind"/>
    <property type="match status" value="1"/>
</dbReference>
<evidence type="ECO:0000313" key="5">
    <source>
        <dbReference type="EMBL" id="PWG01044.1"/>
    </source>
</evidence>
<sequence length="213" mass="22795">MLITSYNPGELGDTLITIVGPDAEEQASVRQQDIVRIYDVKTNQTTGYNFFNVSKILPKLTGNGQLILPTDEVAALNAALVQAGFDGELVADMQSKFIVGVVKSAVAHPKSDHLLVTETEIGGGKTLQIVSGSPNMKADIKVVVAVPGAMMPNGEIIWPGELRGVESNGMICSGRELQIKNAPQRPGALILPDDYQPVGEAFDFERAESLFES</sequence>
<organism evidence="5 6">
    <name type="scientific">Levilactobacillus bambusae</name>
    <dbReference type="NCBI Taxonomy" id="2024736"/>
    <lineage>
        <taxon>Bacteria</taxon>
        <taxon>Bacillati</taxon>
        <taxon>Bacillota</taxon>
        <taxon>Bacilli</taxon>
        <taxon>Lactobacillales</taxon>
        <taxon>Lactobacillaceae</taxon>
        <taxon>Levilactobacillus</taxon>
    </lineage>
</organism>
<dbReference type="Gene3D" id="3.30.1940.10">
    <property type="entry name" value="YtpR-like"/>
    <property type="match status" value="1"/>
</dbReference>
<dbReference type="EMBL" id="QCXQ01000001">
    <property type="protein sequence ID" value="PWG01044.1"/>
    <property type="molecule type" value="Genomic_DNA"/>
</dbReference>
<dbReference type="InterPro" id="IPR012340">
    <property type="entry name" value="NA-bd_OB-fold"/>
</dbReference>
<dbReference type="RefSeq" id="WP_109249757.1">
    <property type="nucleotide sequence ID" value="NZ_QCXQ01000001.1"/>
</dbReference>
<dbReference type="Gene3D" id="2.40.50.140">
    <property type="entry name" value="Nucleic acid-binding proteins"/>
    <property type="match status" value="1"/>
</dbReference>
<dbReference type="CDD" id="cd02796">
    <property type="entry name" value="tRNA_bind_bactPheRS"/>
    <property type="match status" value="1"/>
</dbReference>
<dbReference type="AlphaFoldDB" id="A0A2V1N1F0"/>